<sequence length="106" mass="12130">MHCDVYKFPKNEGWYVYIARPDYPNDTQELKDWLGVLPTAMRAKLGLGQFVIHLDLASRQKLAQADIEQVKAKLNEQGYYVQAPPSEMLAAQALMKAKEAQDKKFD</sequence>
<protein>
    <recommendedName>
        <fullName evidence="1">YcgL domain-containing protein AO384_1508</fullName>
    </recommendedName>
</protein>
<dbReference type="InterPro" id="IPR027354">
    <property type="entry name" value="YcgL_dom"/>
</dbReference>
<dbReference type="InterPro" id="IPR038068">
    <property type="entry name" value="YcgL-like_sf"/>
</dbReference>
<evidence type="ECO:0000259" key="2">
    <source>
        <dbReference type="PROSITE" id="PS51648"/>
    </source>
</evidence>
<dbReference type="RefSeq" id="WP_064611976.1">
    <property type="nucleotide sequence ID" value="NZ_LXHB01000141.1"/>
</dbReference>
<dbReference type="SUPFAM" id="SSF160191">
    <property type="entry name" value="YcgL-like"/>
    <property type="match status" value="1"/>
</dbReference>
<evidence type="ECO:0000313" key="3">
    <source>
        <dbReference type="EMBL" id="OAU95317.1"/>
    </source>
</evidence>
<keyword evidence="4" id="KW-1185">Reference proteome</keyword>
<dbReference type="Pfam" id="PF05166">
    <property type="entry name" value="YcgL"/>
    <property type="match status" value="1"/>
</dbReference>
<dbReference type="EMBL" id="LXHC01000024">
    <property type="protein sequence ID" value="OAU95317.1"/>
    <property type="molecule type" value="Genomic_DNA"/>
</dbReference>
<gene>
    <name evidence="3" type="ORF">AO384_1508</name>
</gene>
<organism evidence="3 4">
    <name type="scientific">Moraxella catarrhalis</name>
    <name type="common">Branhamella catarrhalis</name>
    <dbReference type="NCBI Taxonomy" id="480"/>
    <lineage>
        <taxon>Bacteria</taxon>
        <taxon>Pseudomonadati</taxon>
        <taxon>Pseudomonadota</taxon>
        <taxon>Gammaproteobacteria</taxon>
        <taxon>Moraxellales</taxon>
        <taxon>Moraxellaceae</taxon>
        <taxon>Moraxella</taxon>
    </lineage>
</organism>
<reference evidence="3 4" key="1">
    <citation type="journal article" date="2016" name="Genome Biol. Evol.">
        <title>Comparative Genomic Analyses of the Moraxella catarrhalis Serosensitive and Seroresistant Lineages Demonstrate Their Independent Evolution.</title>
        <authorList>
            <person name="Earl J.P."/>
            <person name="de Vries S.P."/>
            <person name="Ahmed A."/>
            <person name="Powell E."/>
            <person name="Schultz M.P."/>
            <person name="Hermans P.W."/>
            <person name="Hill D.J."/>
            <person name="Zhou Z."/>
            <person name="Constantinidou C.I."/>
            <person name="Hu F.Z."/>
            <person name="Bootsma H.J."/>
            <person name="Ehrlich G.D."/>
        </authorList>
    </citation>
    <scope>NUCLEOTIDE SEQUENCE [LARGE SCALE GENOMIC DNA]</scope>
    <source>
        <strain evidence="3 4">Z7542</strain>
    </source>
</reference>
<dbReference type="PROSITE" id="PS51648">
    <property type="entry name" value="YCGL"/>
    <property type="match status" value="1"/>
</dbReference>
<dbReference type="PATRIC" id="fig|480.237.peg.813"/>
<dbReference type="Proteomes" id="UP000078228">
    <property type="component" value="Unassembled WGS sequence"/>
</dbReference>
<evidence type="ECO:0000313" key="4">
    <source>
        <dbReference type="Proteomes" id="UP000078228"/>
    </source>
</evidence>
<dbReference type="PANTHER" id="PTHR38109:SF1">
    <property type="entry name" value="PROTEIN YCGL"/>
    <property type="match status" value="1"/>
</dbReference>
<name>A0A198UJ99_MORCA</name>
<evidence type="ECO:0000256" key="1">
    <source>
        <dbReference type="HAMAP-Rule" id="MF_01866"/>
    </source>
</evidence>
<comment type="caution">
    <text evidence="3">The sequence shown here is derived from an EMBL/GenBank/DDBJ whole genome shotgun (WGS) entry which is preliminary data.</text>
</comment>
<dbReference type="OrthoDB" id="7062382at2"/>
<dbReference type="AlphaFoldDB" id="A0A198UJ99"/>
<dbReference type="PANTHER" id="PTHR38109">
    <property type="entry name" value="PROTEIN YCGL"/>
    <property type="match status" value="1"/>
</dbReference>
<accession>A0A198UJ99</accession>
<feature type="domain" description="YcgL" evidence="2">
    <location>
        <begin position="11"/>
        <end position="94"/>
    </location>
</feature>
<dbReference type="HAMAP" id="MF_01866">
    <property type="entry name" value="UPF0745"/>
    <property type="match status" value="1"/>
</dbReference>
<proteinExistence type="inferred from homology"/>
<dbReference type="Gene3D" id="3.10.510.20">
    <property type="entry name" value="YcgL domain"/>
    <property type="match status" value="1"/>
</dbReference>